<dbReference type="PANTHER" id="PTHR43790:SF3">
    <property type="entry name" value="D-ALLOSE IMPORT ATP-BINDING PROTEIN ALSA-RELATED"/>
    <property type="match status" value="1"/>
</dbReference>
<dbReference type="CDD" id="cd03216">
    <property type="entry name" value="ABC_Carb_Monos_I"/>
    <property type="match status" value="1"/>
</dbReference>
<evidence type="ECO:0000256" key="6">
    <source>
        <dbReference type="ARBA" id="ARBA00022967"/>
    </source>
</evidence>
<evidence type="ECO:0000259" key="8">
    <source>
        <dbReference type="PROSITE" id="PS50893"/>
    </source>
</evidence>
<accession>A0A380FG73</accession>
<dbReference type="Pfam" id="PF00005">
    <property type="entry name" value="ABC_tran"/>
    <property type="match status" value="1"/>
</dbReference>
<evidence type="ECO:0000256" key="1">
    <source>
        <dbReference type="ARBA" id="ARBA00022448"/>
    </source>
</evidence>
<keyword evidence="4" id="KW-0547">Nucleotide-binding</keyword>
<dbReference type="InterPro" id="IPR027417">
    <property type="entry name" value="P-loop_NTPase"/>
</dbReference>
<evidence type="ECO:0000256" key="7">
    <source>
        <dbReference type="ARBA" id="ARBA00023136"/>
    </source>
</evidence>
<evidence type="ECO:0000256" key="5">
    <source>
        <dbReference type="ARBA" id="ARBA00022840"/>
    </source>
</evidence>
<dbReference type="AlphaFoldDB" id="A0A380FG73"/>
<dbReference type="Gene3D" id="3.40.50.300">
    <property type="entry name" value="P-loop containing nucleotide triphosphate hydrolases"/>
    <property type="match status" value="1"/>
</dbReference>
<protein>
    <submittedName>
        <fullName evidence="9">Ribose transport ATP-binding protein rbsA</fullName>
        <ecNumber evidence="9">3.6.3.17</ecNumber>
    </submittedName>
</protein>
<dbReference type="InterPro" id="IPR017871">
    <property type="entry name" value="ABC_transporter-like_CS"/>
</dbReference>
<dbReference type="EMBL" id="UHDK01000001">
    <property type="protein sequence ID" value="SUM32935.1"/>
    <property type="molecule type" value="Genomic_DNA"/>
</dbReference>
<keyword evidence="6" id="KW-1278">Translocase</keyword>
<keyword evidence="7" id="KW-0472">Membrane</keyword>
<dbReference type="Proteomes" id="UP000255277">
    <property type="component" value="Unassembled WGS sequence"/>
</dbReference>
<dbReference type="GO" id="GO:0016887">
    <property type="term" value="F:ATP hydrolysis activity"/>
    <property type="evidence" value="ECO:0007669"/>
    <property type="project" value="InterPro"/>
</dbReference>
<reference evidence="9 10" key="1">
    <citation type="submission" date="2018-06" db="EMBL/GenBank/DDBJ databases">
        <authorList>
            <consortium name="Pathogen Informatics"/>
            <person name="Doyle S."/>
        </authorList>
    </citation>
    <scope>NUCLEOTIDE SEQUENCE [LARGE SCALE GENOMIC DNA]</scope>
    <source>
        <strain evidence="9 10">NCTC12195</strain>
    </source>
</reference>
<evidence type="ECO:0000313" key="9">
    <source>
        <dbReference type="EMBL" id="SUM32935.1"/>
    </source>
</evidence>
<name>A0A380FG73_STAGA</name>
<keyword evidence="3" id="KW-0677">Repeat</keyword>
<keyword evidence="5 9" id="KW-0067">ATP-binding</keyword>
<proteinExistence type="predicted"/>
<dbReference type="SUPFAM" id="SSF52540">
    <property type="entry name" value="P-loop containing nucleoside triphosphate hydrolases"/>
    <property type="match status" value="1"/>
</dbReference>
<evidence type="ECO:0000256" key="4">
    <source>
        <dbReference type="ARBA" id="ARBA00022741"/>
    </source>
</evidence>
<dbReference type="EC" id="3.6.3.17" evidence="9"/>
<dbReference type="InterPro" id="IPR003439">
    <property type="entry name" value="ABC_transporter-like_ATP-bd"/>
</dbReference>
<dbReference type="PROSITE" id="PS00211">
    <property type="entry name" value="ABC_TRANSPORTER_1"/>
    <property type="match status" value="1"/>
</dbReference>
<dbReference type="GO" id="GO:0005524">
    <property type="term" value="F:ATP binding"/>
    <property type="evidence" value="ECO:0007669"/>
    <property type="project" value="UniProtKB-KW"/>
</dbReference>
<dbReference type="PANTHER" id="PTHR43790">
    <property type="entry name" value="CARBOHYDRATE TRANSPORT ATP-BINDING PROTEIN MG119-RELATED"/>
    <property type="match status" value="1"/>
</dbReference>
<keyword evidence="9" id="KW-0378">Hydrolase</keyword>
<feature type="domain" description="ABC transporter" evidence="8">
    <location>
        <begin position="3"/>
        <end position="203"/>
    </location>
</feature>
<gene>
    <name evidence="9" type="primary">rbsA_1</name>
    <name evidence="9" type="ORF">NCTC12195_02384</name>
</gene>
<evidence type="ECO:0000256" key="3">
    <source>
        <dbReference type="ARBA" id="ARBA00022737"/>
    </source>
</evidence>
<keyword evidence="2" id="KW-1003">Cell membrane</keyword>
<sequence length="203" mass="22779">MMIGMNQIYKSFGQNDVLMGVDLEIREAEVHALMGENGAGKSTLMKILTGVYKADKGTIYDNGHEVQYKNTKDAEENGIAFIQQELNIWPNLTVLENLFLGKEKVKRFGLIDNKTMRKEALALFEKLNLKIELNELASNLSVGMQQMLEISKALMQDAKIIIMDEPTAALTNSEITVLFEQINKLKSEGVSICVYLAQNGRNF</sequence>
<dbReference type="InterPro" id="IPR050107">
    <property type="entry name" value="ABC_carbohydrate_import_ATPase"/>
</dbReference>
<organism evidence="9 10">
    <name type="scientific">Staphylococcus gallinarum</name>
    <dbReference type="NCBI Taxonomy" id="1293"/>
    <lineage>
        <taxon>Bacteria</taxon>
        <taxon>Bacillati</taxon>
        <taxon>Bacillota</taxon>
        <taxon>Bacilli</taxon>
        <taxon>Bacillales</taxon>
        <taxon>Staphylococcaceae</taxon>
        <taxon>Staphylococcus</taxon>
    </lineage>
</organism>
<evidence type="ECO:0000313" key="10">
    <source>
        <dbReference type="Proteomes" id="UP000255277"/>
    </source>
</evidence>
<evidence type="ECO:0000256" key="2">
    <source>
        <dbReference type="ARBA" id="ARBA00022475"/>
    </source>
</evidence>
<keyword evidence="1" id="KW-0813">Transport</keyword>
<dbReference type="PROSITE" id="PS50893">
    <property type="entry name" value="ABC_TRANSPORTER_2"/>
    <property type="match status" value="1"/>
</dbReference>